<keyword evidence="8" id="KW-0255">Endonuclease</keyword>
<dbReference type="SUPFAM" id="SSF101690">
    <property type="entry name" value="PAZ domain"/>
    <property type="match status" value="1"/>
</dbReference>
<evidence type="ECO:0000259" key="21">
    <source>
        <dbReference type="PROSITE" id="PS51192"/>
    </source>
</evidence>
<feature type="domain" description="RNase III" evidence="19">
    <location>
        <begin position="1148"/>
        <end position="1295"/>
    </location>
</feature>
<dbReference type="PROSITE" id="PS50142">
    <property type="entry name" value="RNASE_3_2"/>
    <property type="match status" value="2"/>
</dbReference>
<evidence type="ECO:0000259" key="22">
    <source>
        <dbReference type="PROSITE" id="PS51194"/>
    </source>
</evidence>
<dbReference type="CDD" id="cd00593">
    <property type="entry name" value="RIBOc"/>
    <property type="match status" value="2"/>
</dbReference>
<dbReference type="PROSITE" id="PS51192">
    <property type="entry name" value="HELICASE_ATP_BIND_1"/>
    <property type="match status" value="1"/>
</dbReference>
<evidence type="ECO:0000256" key="8">
    <source>
        <dbReference type="ARBA" id="ARBA00022759"/>
    </source>
</evidence>
<dbReference type="Gene3D" id="3.30.160.380">
    <property type="entry name" value="Dicer dimerisation domain"/>
    <property type="match status" value="1"/>
</dbReference>
<dbReference type="GO" id="GO:0005737">
    <property type="term" value="C:cytoplasm"/>
    <property type="evidence" value="ECO:0007669"/>
    <property type="project" value="TreeGrafter"/>
</dbReference>
<dbReference type="SMART" id="SM00535">
    <property type="entry name" value="RIBOc"/>
    <property type="match status" value="2"/>
</dbReference>
<dbReference type="PROSITE" id="PS50821">
    <property type="entry name" value="PAZ"/>
    <property type="match status" value="1"/>
</dbReference>
<dbReference type="CDD" id="cd18802">
    <property type="entry name" value="SF2_C_dicer"/>
    <property type="match status" value="1"/>
</dbReference>
<dbReference type="InterPro" id="IPR011545">
    <property type="entry name" value="DEAD/DEAH_box_helicase_dom"/>
</dbReference>
<dbReference type="FunFam" id="3.40.50.300:FF:000420">
    <property type="entry name" value="Endoribonuclease dicer-like 1"/>
    <property type="match status" value="1"/>
</dbReference>
<comment type="subcellular location">
    <subcellularLocation>
        <location evidence="3">Nucleus</location>
    </subcellularLocation>
</comment>
<dbReference type="InterPro" id="IPR036085">
    <property type="entry name" value="PAZ_dom_sf"/>
</dbReference>
<protein>
    <submittedName>
        <fullName evidence="24">Endoribonuclease Dicer2</fullName>
    </submittedName>
</protein>
<keyword evidence="6" id="KW-0677">Repeat</keyword>
<sequence length="1394" mass="156664">MGKLRMGMAIDGGNQQVIADPVPYVRSYQLEAFEKALKQNTVVFLETGSGKTLIAIMLLRSYAHLLRKPSPFVAVFLVPTVVLVTQQAEAVAELTDLKVGKYYGELGVDYWDAATWKVQKDENEVLVMTPQILLDALRHSFLKLNQIKILIFDECHNARGKHPYARIMMEFYHRELSSKNLLLPRVFGMTASPIKAKGLSSSSGSAYWKQISELENLMNAKIYTCDSDSVIAQYVPFATPIVKTYKKVDVPYVAFDCIKQDLYKLIGKHDVSLNGPSISIPASKSTQKRLHKLLSMFMYCLEELGIWLAMKAAEVLLHEEDEIFSWGKLDVSDKAILRAFSLDAVKVFSAFFPDGPKWSIGSDLIANMKDGYITSKIMCLVETLLEYRKVKELRCIVFVERIVSAIVICNLLNELLPGLSGWRTGYTAGNNSRFQNQSRKEQNEIVDKFRKGSVNIIIATSMLEEGLDVQSCNLVIRFDPSATVCSFIQSRGRARMQDSDFVLMVESGNMSALAQVKKYLASGTIIRSECLSHSPLPCEPHGGMHREPFYEVESTGAIVTLSSSVSLVYFYCSRLPSDGYFKPYPRWDICEELGFCTLLLPNSCPIQKVEAEGDGKLLKQLACLKACKLLHQVGELTDNLVPKILEEEADTQEFGGKCSVDEHPKYFPPELINSCGNRDTIYHCYFIELKQSFQYSVQLQEIMLAVPTRLGFDLETIDFDLDVDRGKLLVHTRYRGQIILTSEQIALCRRFQAVLFRILLDHHVNNLQVHLGLYSGGKDCAAFDYLLLPCVEYHVDWKLVSAVQFLNNISFDKQVDCIQTKCLGRYLHTKNGLVCICMLENSLVCTPHNGSLYCITGTLAGYDGNSNLELRDGSVLSYKSYFKKRHGINLRFEGQILLKGRRIFSIQNCLQRCRTQTTKEPSNSSVELPPELCSIIMSPVPISTVYSFSFLPSIMHRIESLLMASNLRSIHADSSMENVLEAITTKKCQEKIHLESLETLGDSFLKYAVSQQLFKTYQNHHEGLLSIKRQKIVSNANLCKLGCAQNIAGFIRSEPFDPKTWIVPGSTSAEHKFKEEFLSSKKVYSWGSRKLKSKTIADVVEALIGAFLSAGSEIAALSFMVWLGIDVDFANVPYTRNFPVNPEIHVNIKYFESLLKYRFSDVSLLVEALTHGSYMLPDIPRCYQRLEFLGDAVLDYLITTDLYNRYPGLSPGLLTDLRSASTNNDFYAQSALKVALYKHILYASQDLHRHIVDSIHNFEQLSSVSTSGWESEISFPKVLGDVIESLAGAIFVDSGYNMEIVMQCLRPLLDPMITPDTLTLHPVRELTELCQNKHYIIKKPVVSLQNGVSYVTVEVDANGSVHKNSSSAADKKKAKLIACKNVLNSLKGLIPCTE</sequence>
<keyword evidence="10" id="KW-0347">Helicase</keyword>
<dbReference type="SUPFAM" id="SSF69065">
    <property type="entry name" value="RNase III domain-like"/>
    <property type="match status" value="2"/>
</dbReference>
<dbReference type="InterPro" id="IPR027417">
    <property type="entry name" value="P-loop_NTPase"/>
</dbReference>
<dbReference type="SMART" id="SM00490">
    <property type="entry name" value="HELICc"/>
    <property type="match status" value="1"/>
</dbReference>
<dbReference type="Proteomes" id="UP000250235">
    <property type="component" value="Unassembled WGS sequence"/>
</dbReference>
<comment type="similarity">
    <text evidence="17 18">Belongs to the helicase family. Dicer subfamily.</text>
</comment>
<evidence type="ECO:0000256" key="9">
    <source>
        <dbReference type="ARBA" id="ARBA00022801"/>
    </source>
</evidence>
<feature type="domain" description="Dicer dsRNA-binding fold" evidence="23">
    <location>
        <begin position="564"/>
        <end position="650"/>
    </location>
</feature>
<keyword evidence="15" id="KW-0464">Manganese</keyword>
<evidence type="ECO:0000256" key="11">
    <source>
        <dbReference type="ARBA" id="ARBA00022840"/>
    </source>
</evidence>
<dbReference type="InterPro" id="IPR036389">
    <property type="entry name" value="RNase_III_sf"/>
</dbReference>
<evidence type="ECO:0000256" key="1">
    <source>
        <dbReference type="ARBA" id="ARBA00001936"/>
    </source>
</evidence>
<organism evidence="24 25">
    <name type="scientific">Dorcoceras hygrometricum</name>
    <dbReference type="NCBI Taxonomy" id="472368"/>
    <lineage>
        <taxon>Eukaryota</taxon>
        <taxon>Viridiplantae</taxon>
        <taxon>Streptophyta</taxon>
        <taxon>Embryophyta</taxon>
        <taxon>Tracheophyta</taxon>
        <taxon>Spermatophyta</taxon>
        <taxon>Magnoliopsida</taxon>
        <taxon>eudicotyledons</taxon>
        <taxon>Gunneridae</taxon>
        <taxon>Pentapetalae</taxon>
        <taxon>asterids</taxon>
        <taxon>lamiids</taxon>
        <taxon>Lamiales</taxon>
        <taxon>Gesneriaceae</taxon>
        <taxon>Didymocarpoideae</taxon>
        <taxon>Trichosporeae</taxon>
        <taxon>Loxocarpinae</taxon>
        <taxon>Dorcoceras</taxon>
    </lineage>
</organism>
<proteinExistence type="inferred from homology"/>
<evidence type="ECO:0000256" key="3">
    <source>
        <dbReference type="ARBA" id="ARBA00004123"/>
    </source>
</evidence>
<dbReference type="InterPro" id="IPR014001">
    <property type="entry name" value="Helicase_ATP-bd"/>
</dbReference>
<evidence type="ECO:0000256" key="12">
    <source>
        <dbReference type="ARBA" id="ARBA00022842"/>
    </source>
</evidence>
<keyword evidence="7" id="KW-0547">Nucleotide-binding</keyword>
<reference evidence="24 25" key="1">
    <citation type="journal article" date="2015" name="Proc. Natl. Acad. Sci. U.S.A.">
        <title>The resurrection genome of Boea hygrometrica: A blueprint for survival of dehydration.</title>
        <authorList>
            <person name="Xiao L."/>
            <person name="Yang G."/>
            <person name="Zhang L."/>
            <person name="Yang X."/>
            <person name="Zhao S."/>
            <person name="Ji Z."/>
            <person name="Zhou Q."/>
            <person name="Hu M."/>
            <person name="Wang Y."/>
            <person name="Chen M."/>
            <person name="Xu Y."/>
            <person name="Jin H."/>
            <person name="Xiao X."/>
            <person name="Hu G."/>
            <person name="Bao F."/>
            <person name="Hu Y."/>
            <person name="Wan P."/>
            <person name="Li L."/>
            <person name="Deng X."/>
            <person name="Kuang T."/>
            <person name="Xiang C."/>
            <person name="Zhu J.K."/>
            <person name="Oliver M.J."/>
            <person name="He Y."/>
        </authorList>
    </citation>
    <scope>NUCLEOTIDE SEQUENCE [LARGE SCALE GENOMIC DNA]</scope>
    <source>
        <strain evidence="25">cv. XS01</strain>
    </source>
</reference>
<dbReference type="GO" id="GO:0004525">
    <property type="term" value="F:ribonuclease III activity"/>
    <property type="evidence" value="ECO:0007669"/>
    <property type="project" value="InterPro"/>
</dbReference>
<evidence type="ECO:0000259" key="19">
    <source>
        <dbReference type="PROSITE" id="PS50142"/>
    </source>
</evidence>
<dbReference type="Gene3D" id="1.10.1520.10">
    <property type="entry name" value="Ribonuclease III domain"/>
    <property type="match status" value="2"/>
</dbReference>
<evidence type="ECO:0000256" key="16">
    <source>
        <dbReference type="ARBA" id="ARBA00023242"/>
    </source>
</evidence>
<dbReference type="GO" id="GO:0003723">
    <property type="term" value="F:RNA binding"/>
    <property type="evidence" value="ECO:0007669"/>
    <property type="project" value="UniProtKB-UniRule"/>
</dbReference>
<dbReference type="GO" id="GO:0004386">
    <property type="term" value="F:helicase activity"/>
    <property type="evidence" value="ECO:0007669"/>
    <property type="project" value="UniProtKB-KW"/>
</dbReference>
<keyword evidence="9" id="KW-0378">Hydrolase</keyword>
<dbReference type="SMART" id="SM00949">
    <property type="entry name" value="PAZ"/>
    <property type="match status" value="1"/>
</dbReference>
<evidence type="ECO:0000256" key="13">
    <source>
        <dbReference type="ARBA" id="ARBA00022884"/>
    </source>
</evidence>
<dbReference type="GO" id="GO:0046872">
    <property type="term" value="F:metal ion binding"/>
    <property type="evidence" value="ECO:0007669"/>
    <property type="project" value="UniProtKB-KW"/>
</dbReference>
<keyword evidence="12" id="KW-0460">Magnesium</keyword>
<keyword evidence="4" id="KW-0540">Nuclease</keyword>
<dbReference type="Gene3D" id="2.170.260.10">
    <property type="entry name" value="paz domain"/>
    <property type="match status" value="1"/>
</dbReference>
<dbReference type="PROSITE" id="PS51327">
    <property type="entry name" value="DICER_DSRBF"/>
    <property type="match status" value="1"/>
</dbReference>
<dbReference type="InterPro" id="IPR005034">
    <property type="entry name" value="Dicer_dimerisation"/>
</dbReference>
<name>A0A2Z7AYE5_9LAMI</name>
<evidence type="ECO:0000256" key="4">
    <source>
        <dbReference type="ARBA" id="ARBA00022722"/>
    </source>
</evidence>
<dbReference type="Pfam" id="PF00271">
    <property type="entry name" value="Helicase_C"/>
    <property type="match status" value="1"/>
</dbReference>
<dbReference type="PROSITE" id="PS00517">
    <property type="entry name" value="RNASE_3_1"/>
    <property type="match status" value="1"/>
</dbReference>
<dbReference type="PANTHER" id="PTHR14950">
    <property type="entry name" value="DICER-RELATED"/>
    <property type="match status" value="1"/>
</dbReference>
<gene>
    <name evidence="24" type="ORF">F511_01789</name>
</gene>
<evidence type="ECO:0000256" key="14">
    <source>
        <dbReference type="ARBA" id="ARBA00023158"/>
    </source>
</evidence>
<keyword evidence="13 18" id="KW-0694">RNA-binding</keyword>
<evidence type="ECO:0000256" key="15">
    <source>
        <dbReference type="ARBA" id="ARBA00023211"/>
    </source>
</evidence>
<dbReference type="CDD" id="cd18034">
    <property type="entry name" value="DEXHc_dicer"/>
    <property type="match status" value="1"/>
</dbReference>
<dbReference type="InterPro" id="IPR038248">
    <property type="entry name" value="Dicer_dimer_sf"/>
</dbReference>
<dbReference type="InterPro" id="IPR001650">
    <property type="entry name" value="Helicase_C-like"/>
</dbReference>
<dbReference type="Pfam" id="PF02170">
    <property type="entry name" value="PAZ"/>
    <property type="match status" value="1"/>
</dbReference>
<keyword evidence="16" id="KW-0539">Nucleus</keyword>
<dbReference type="Pfam" id="PF00270">
    <property type="entry name" value="DEAD"/>
    <property type="match status" value="1"/>
</dbReference>
<evidence type="ECO:0000256" key="7">
    <source>
        <dbReference type="ARBA" id="ARBA00022741"/>
    </source>
</evidence>
<dbReference type="FunFam" id="1.10.1520.10:FF:000004">
    <property type="entry name" value="Endoribonuclease dicer-like 1"/>
    <property type="match status" value="1"/>
</dbReference>
<feature type="domain" description="Helicase ATP-binding" evidence="21">
    <location>
        <begin position="32"/>
        <end position="211"/>
    </location>
</feature>
<keyword evidence="5" id="KW-0479">Metal-binding</keyword>
<evidence type="ECO:0000256" key="18">
    <source>
        <dbReference type="PROSITE-ProRule" id="PRU00657"/>
    </source>
</evidence>
<evidence type="ECO:0000259" key="23">
    <source>
        <dbReference type="PROSITE" id="PS51327"/>
    </source>
</evidence>
<keyword evidence="11" id="KW-0067">ATP-binding</keyword>
<dbReference type="Pfam" id="PF00636">
    <property type="entry name" value="Ribonuclease_3"/>
    <property type="match status" value="2"/>
</dbReference>
<dbReference type="SUPFAM" id="SSF52540">
    <property type="entry name" value="P-loop containing nucleoside triphosphate hydrolases"/>
    <property type="match status" value="1"/>
</dbReference>
<feature type="domain" description="Helicase C-terminal" evidence="22">
    <location>
        <begin position="380"/>
        <end position="532"/>
    </location>
</feature>
<dbReference type="Pfam" id="PF03368">
    <property type="entry name" value="Dicer_dimer"/>
    <property type="match status" value="1"/>
</dbReference>
<evidence type="ECO:0000256" key="2">
    <source>
        <dbReference type="ARBA" id="ARBA00001946"/>
    </source>
</evidence>
<dbReference type="SUPFAM" id="SSF54768">
    <property type="entry name" value="dsRNA-binding domain-like"/>
    <property type="match status" value="1"/>
</dbReference>
<evidence type="ECO:0000313" key="25">
    <source>
        <dbReference type="Proteomes" id="UP000250235"/>
    </source>
</evidence>
<evidence type="ECO:0000256" key="10">
    <source>
        <dbReference type="ARBA" id="ARBA00022806"/>
    </source>
</evidence>
<dbReference type="Gene3D" id="3.40.50.300">
    <property type="entry name" value="P-loop containing nucleotide triphosphate hydrolases"/>
    <property type="match status" value="2"/>
</dbReference>
<dbReference type="PANTHER" id="PTHR14950:SF70">
    <property type="entry name" value="ENDORIBONUCLEASE DICER HOMOLOG 2"/>
    <property type="match status" value="1"/>
</dbReference>
<accession>A0A2Z7AYE5</accession>
<evidence type="ECO:0000256" key="6">
    <source>
        <dbReference type="ARBA" id="ARBA00022737"/>
    </source>
</evidence>
<dbReference type="FunFam" id="3.40.50.300:FF:000705">
    <property type="entry name" value="Endoribonuclease dicer-like protein"/>
    <property type="match status" value="1"/>
</dbReference>
<evidence type="ECO:0000256" key="5">
    <source>
        <dbReference type="ARBA" id="ARBA00022723"/>
    </source>
</evidence>
<dbReference type="GO" id="GO:0005524">
    <property type="term" value="F:ATP binding"/>
    <property type="evidence" value="ECO:0007669"/>
    <property type="project" value="UniProtKB-KW"/>
</dbReference>
<dbReference type="SMART" id="SM00487">
    <property type="entry name" value="DEXDc"/>
    <property type="match status" value="1"/>
</dbReference>
<evidence type="ECO:0000313" key="24">
    <source>
        <dbReference type="EMBL" id="KZV24307.1"/>
    </source>
</evidence>
<dbReference type="InterPro" id="IPR003100">
    <property type="entry name" value="PAZ_dom"/>
</dbReference>
<comment type="cofactor">
    <cofactor evidence="1">
        <name>Mn(2+)</name>
        <dbReference type="ChEBI" id="CHEBI:29035"/>
    </cofactor>
</comment>
<feature type="domain" description="RNase III" evidence="19">
    <location>
        <begin position="954"/>
        <end position="1112"/>
    </location>
</feature>
<dbReference type="GO" id="GO:0010267">
    <property type="term" value="P:ta-siRNA processing"/>
    <property type="evidence" value="ECO:0007669"/>
    <property type="project" value="UniProtKB-ARBA"/>
</dbReference>
<dbReference type="InterPro" id="IPR000999">
    <property type="entry name" value="RNase_III_dom"/>
</dbReference>
<dbReference type="OrthoDB" id="6513042at2759"/>
<dbReference type="FunFam" id="3.30.160.380:FF:000001">
    <property type="entry name" value="Endoribonuclease dicer-like 1"/>
    <property type="match status" value="1"/>
</dbReference>
<evidence type="ECO:0000256" key="17">
    <source>
        <dbReference type="ARBA" id="ARBA00035116"/>
    </source>
</evidence>
<comment type="cofactor">
    <cofactor evidence="2">
        <name>Mg(2+)</name>
        <dbReference type="ChEBI" id="CHEBI:18420"/>
    </cofactor>
</comment>
<dbReference type="Gene3D" id="3.30.160.20">
    <property type="match status" value="1"/>
</dbReference>
<feature type="domain" description="PAZ" evidence="20">
    <location>
        <begin position="801"/>
        <end position="937"/>
    </location>
</feature>
<dbReference type="EMBL" id="KV012839">
    <property type="protein sequence ID" value="KZV24307.1"/>
    <property type="molecule type" value="Genomic_DNA"/>
</dbReference>
<dbReference type="PROSITE" id="PS51194">
    <property type="entry name" value="HELICASE_CTER"/>
    <property type="match status" value="1"/>
</dbReference>
<keyword evidence="14" id="KW-0943">RNA-mediated gene silencing</keyword>
<keyword evidence="25" id="KW-1185">Reference proteome</keyword>
<evidence type="ECO:0000259" key="20">
    <source>
        <dbReference type="PROSITE" id="PS50821"/>
    </source>
</evidence>
<dbReference type="GO" id="GO:0005634">
    <property type="term" value="C:nucleus"/>
    <property type="evidence" value="ECO:0007669"/>
    <property type="project" value="UniProtKB-SubCell"/>
</dbReference>